<accession>A0ACB8SKT1</accession>
<keyword evidence="2" id="KW-1185">Reference proteome</keyword>
<protein>
    <submittedName>
        <fullName evidence="1">Uncharacterized protein</fullName>
    </submittedName>
</protein>
<feature type="non-terminal residue" evidence="1">
    <location>
        <position position="1386"/>
    </location>
</feature>
<proteinExistence type="predicted"/>
<reference evidence="1" key="2">
    <citation type="journal article" date="2022" name="New Phytol.">
        <title>Evolutionary transition to the ectomycorrhizal habit in the genomes of a hyperdiverse lineage of mushroom-forming fungi.</title>
        <authorList>
            <person name="Looney B."/>
            <person name="Miyauchi S."/>
            <person name="Morin E."/>
            <person name="Drula E."/>
            <person name="Courty P.E."/>
            <person name="Kohler A."/>
            <person name="Kuo A."/>
            <person name="LaButti K."/>
            <person name="Pangilinan J."/>
            <person name="Lipzen A."/>
            <person name="Riley R."/>
            <person name="Andreopoulos W."/>
            <person name="He G."/>
            <person name="Johnson J."/>
            <person name="Nolan M."/>
            <person name="Tritt A."/>
            <person name="Barry K.W."/>
            <person name="Grigoriev I.V."/>
            <person name="Nagy L.G."/>
            <person name="Hibbett D."/>
            <person name="Henrissat B."/>
            <person name="Matheny P.B."/>
            <person name="Labbe J."/>
            <person name="Martin F.M."/>
        </authorList>
    </citation>
    <scope>NUCLEOTIDE SEQUENCE</scope>
    <source>
        <strain evidence="1">HHB10654</strain>
    </source>
</reference>
<dbReference type="Proteomes" id="UP000814140">
    <property type="component" value="Unassembled WGS sequence"/>
</dbReference>
<reference evidence="1" key="1">
    <citation type="submission" date="2021-03" db="EMBL/GenBank/DDBJ databases">
        <authorList>
            <consortium name="DOE Joint Genome Institute"/>
            <person name="Ahrendt S."/>
            <person name="Looney B.P."/>
            <person name="Miyauchi S."/>
            <person name="Morin E."/>
            <person name="Drula E."/>
            <person name="Courty P.E."/>
            <person name="Chicoki N."/>
            <person name="Fauchery L."/>
            <person name="Kohler A."/>
            <person name="Kuo A."/>
            <person name="Labutti K."/>
            <person name="Pangilinan J."/>
            <person name="Lipzen A."/>
            <person name="Riley R."/>
            <person name="Andreopoulos W."/>
            <person name="He G."/>
            <person name="Johnson J."/>
            <person name="Barry K.W."/>
            <person name="Grigoriev I.V."/>
            <person name="Nagy L."/>
            <person name="Hibbett D."/>
            <person name="Henrissat B."/>
            <person name="Matheny P.B."/>
            <person name="Labbe J."/>
            <person name="Martin F."/>
        </authorList>
    </citation>
    <scope>NUCLEOTIDE SEQUENCE</scope>
    <source>
        <strain evidence="1">HHB10654</strain>
    </source>
</reference>
<evidence type="ECO:0000313" key="1">
    <source>
        <dbReference type="EMBL" id="KAI0057139.1"/>
    </source>
</evidence>
<gene>
    <name evidence="1" type="ORF">BV25DRAFT_1920359</name>
</gene>
<evidence type="ECO:0000313" key="2">
    <source>
        <dbReference type="Proteomes" id="UP000814140"/>
    </source>
</evidence>
<organism evidence="1 2">
    <name type="scientific">Artomyces pyxidatus</name>
    <dbReference type="NCBI Taxonomy" id="48021"/>
    <lineage>
        <taxon>Eukaryota</taxon>
        <taxon>Fungi</taxon>
        <taxon>Dikarya</taxon>
        <taxon>Basidiomycota</taxon>
        <taxon>Agaricomycotina</taxon>
        <taxon>Agaricomycetes</taxon>
        <taxon>Russulales</taxon>
        <taxon>Auriscalpiaceae</taxon>
        <taxon>Artomyces</taxon>
    </lineage>
</organism>
<comment type="caution">
    <text evidence="1">The sequence shown here is derived from an EMBL/GenBank/DDBJ whole genome shotgun (WGS) entry which is preliminary data.</text>
</comment>
<dbReference type="EMBL" id="MU277251">
    <property type="protein sequence ID" value="KAI0057139.1"/>
    <property type="molecule type" value="Genomic_DNA"/>
</dbReference>
<sequence>MPASATATPLTLVAVDLPNRAACLPNLFEVAGTHPLRRDPRTLNTDGVPLGRTFVYIQDTSEEVMKELSKETEKLRVPKASASHCVANLGLMELLPGDAIFARVKDGDASGCSDVLQAMVLDSGRLVACPNGAELFDNFTAMRDEVLGDPATRTLDRAEWSEEEGRFVGGTAFERAGNAHPVKTSRAYTIGLSYEKPTQLIAPSAGNKGSPVVNPSEGLAMRSRIMKSAMELATLATSFLPATHCERMDMQADLVNSPRVGCDNNTSFSTAQLNISPAVLYSDGSTNLKSSLGFFGGDHVDSNDSSAGLSNMFAHAHLPANYDPGLFHLLELGVFVRLDGFKLMSFNGLRRHGGTVPRAPIGEATVAPWAYRCVLVCYPSSAVVEDHGISALASLRPSDQFKPKTARSGGAKKTKSSRAGPVTKRKRGRVGQPRLENKDKGIFTMGMEIKNNPEDYAKQPWSTHATFAADGDVIMAPHSLVTYIVRSLLLFCIYVLAQLPQKYKVQIDTDKFLTSFSMEESGRRKDLEPWAYAPRLNDEAAGAARRLAAAKWTEYREKCEAFIPFVATHNIRKLEINTSVRDPNRPVGGRPASEAYVQSKKKHDQAEDLDAEEEWSDVEEADEDSVDGGDGDDDADVGDGDEPEVGGQQVRKSEKAVAQPLTRVLRSSAAVSVADRGNLHVAGDATARISLAHGTETRTSVALGKRRVQDDGSGLDSERQATRVRTRSPDDSADDHGTAPRLACDFVQCIFPASPPMSAAMPYPITATFINPWRNPLNLTVDDCDVDMLWTQSAEARDRNLFSIKALYDDAESTFQAYDVLFSNKVTTSPAEAVQHLAVLQSYFSSEEWAGPEVISSALSAWDSMKTLVFCQSKTALETRHNRYQLLLNHASLWGWLESICWHFSHPDNHSGSNANGLARLAARVALAIEVRRAGDPIIPSEYHPSFPSNPYTLPFTERELFPVGMSAFKQQKLLYSKLVDVLTFCMGFPTSFASRPQAWLLSGLIELCGLNVLLASPTYELYEHFAARVLGVRQIRKAVDPVEIVPTLLALSHHPILIPDSLEARFLALLGTMNGAFGRGKLRPLTSGDLAVLQLPRATYLLESWSPAPDSPMPSSSAPPIDIASMPPSPLQPHLPLAHHNSAPTVPPALLPHQQPPAPAPFIPAGVDENIVHVVHILRILEPFIDGPTYQTYSDLPLTYESRYDQRLADKVSGNLDKFLPFREHGPSRRRSRMDGGAFSANHLKTAAGLFNGLVFRTMQFGSELFFERHPWYDDGRAVVERYNSIMASNPSISNTYFVNNTVYGPPMRRTMLDAPALWDAVHANALPFAGEGRAPFLEFWGSLMATKKQKRIYRQCGPLIGLLLAADYVYADAVEMPTVEEMAQ</sequence>
<name>A0ACB8SKT1_9AGAM</name>